<dbReference type="InterPro" id="IPR058637">
    <property type="entry name" value="YknX-like_C"/>
</dbReference>
<dbReference type="Gene3D" id="2.40.420.20">
    <property type="match status" value="1"/>
</dbReference>
<dbReference type="Pfam" id="PF25954">
    <property type="entry name" value="Beta-barrel_RND_2"/>
    <property type="match status" value="1"/>
</dbReference>
<dbReference type="Proteomes" id="UP001210231">
    <property type="component" value="Unassembled WGS sequence"/>
</dbReference>
<comment type="similarity">
    <text evidence="1">Belongs to the membrane fusion protein (MFP) (TC 8.A.1) family.</text>
</comment>
<evidence type="ECO:0000259" key="5">
    <source>
        <dbReference type="Pfam" id="PF25954"/>
    </source>
</evidence>
<evidence type="ECO:0000256" key="1">
    <source>
        <dbReference type="ARBA" id="ARBA00009477"/>
    </source>
</evidence>
<reference evidence="7 8" key="1">
    <citation type="submission" date="2022-12" db="EMBL/GenBank/DDBJ databases">
        <title>Chitinophagaceae gen. sp. nov., a new member of the family Chitinophagaceae, isolated from soil in a chemical factory.</title>
        <authorList>
            <person name="Ke Z."/>
        </authorList>
    </citation>
    <scope>NUCLEOTIDE SEQUENCE [LARGE SCALE GENOMIC DNA]</scope>
    <source>
        <strain evidence="7 8">LY-5</strain>
    </source>
</reference>
<gene>
    <name evidence="7" type="ORF">O3P16_16395</name>
</gene>
<dbReference type="InterPro" id="IPR058792">
    <property type="entry name" value="Beta-barrel_RND_2"/>
</dbReference>
<feature type="domain" description="Multidrug resistance protein MdtA-like alpha-helical hairpin" evidence="3">
    <location>
        <begin position="100"/>
        <end position="149"/>
    </location>
</feature>
<evidence type="ECO:0000313" key="7">
    <source>
        <dbReference type="EMBL" id="MDA3616394.1"/>
    </source>
</evidence>
<dbReference type="EMBL" id="JAQGEF010000029">
    <property type="protein sequence ID" value="MDA3616394.1"/>
    <property type="molecule type" value="Genomic_DNA"/>
</dbReference>
<comment type="caution">
    <text evidence="7">The sequence shown here is derived from an EMBL/GenBank/DDBJ whole genome shotgun (WGS) entry which is preliminary data.</text>
</comment>
<dbReference type="InterPro" id="IPR030190">
    <property type="entry name" value="MacA_alpha-hairpin_sf"/>
</dbReference>
<dbReference type="Gene3D" id="2.40.50.100">
    <property type="match status" value="1"/>
</dbReference>
<dbReference type="SUPFAM" id="SSF111369">
    <property type="entry name" value="HlyD-like secretion proteins"/>
    <property type="match status" value="1"/>
</dbReference>
<name>A0ABT4UP51_9BACT</name>
<sequence length="349" mass="37549">MLKLHYIILGCLALTVACKSKEAPGVTSNEKSSAPKGPSFEAIVASKAALTNNIEVPGTVMAGETTNIQSEISGKVVAINFREGSTVTKGAVLIKLFDEDLQAQLKKLEVQLKIGRETEKRQQELLEINGTSRQEFDNAVLNTANILADIELLKVNISRTAIRAPFSGKIGLRNISLGAYITPATIITHLSEVNALKVEFSVPEKYTGLVAVGNNLDLTLNGNPKQYRARIFAVQNSISTDSRNLVARAQIMNADQQIVPGAFANVQLALSKAQEVIMIPTQAVIPTTRHKQVIVLEDGKAVFKNINTGVRDSARVEVTDGLRTGDTVVTSGLLSIKAGQDLKVKVVNK</sequence>
<dbReference type="PANTHER" id="PTHR30469:SF36">
    <property type="entry name" value="BLL3903 PROTEIN"/>
    <property type="match status" value="1"/>
</dbReference>
<feature type="domain" description="Multidrug resistance protein MdtA-like barrel-sandwich hybrid" evidence="4">
    <location>
        <begin position="65"/>
        <end position="184"/>
    </location>
</feature>
<dbReference type="InterPro" id="IPR058624">
    <property type="entry name" value="MdtA-like_HH"/>
</dbReference>
<protein>
    <submittedName>
        <fullName evidence="7">Efflux RND transporter periplasmic adaptor subunit</fullName>
    </submittedName>
</protein>
<dbReference type="Pfam" id="PF25876">
    <property type="entry name" value="HH_MFP_RND"/>
    <property type="match status" value="1"/>
</dbReference>
<evidence type="ECO:0000259" key="4">
    <source>
        <dbReference type="Pfam" id="PF25917"/>
    </source>
</evidence>
<feature type="domain" description="CusB-like beta-barrel" evidence="5">
    <location>
        <begin position="198"/>
        <end position="269"/>
    </location>
</feature>
<keyword evidence="8" id="KW-1185">Reference proteome</keyword>
<keyword evidence="2" id="KW-0175">Coiled coil</keyword>
<dbReference type="Pfam" id="PF25989">
    <property type="entry name" value="YknX_C"/>
    <property type="match status" value="1"/>
</dbReference>
<evidence type="ECO:0000313" key="8">
    <source>
        <dbReference type="Proteomes" id="UP001210231"/>
    </source>
</evidence>
<dbReference type="PROSITE" id="PS51257">
    <property type="entry name" value="PROKAR_LIPOPROTEIN"/>
    <property type="match status" value="1"/>
</dbReference>
<dbReference type="InterPro" id="IPR006143">
    <property type="entry name" value="RND_pump_MFP"/>
</dbReference>
<organism evidence="7 8">
    <name type="scientific">Polluticaenibacter yanchengensis</name>
    <dbReference type="NCBI Taxonomy" id="3014562"/>
    <lineage>
        <taxon>Bacteria</taxon>
        <taxon>Pseudomonadati</taxon>
        <taxon>Bacteroidota</taxon>
        <taxon>Chitinophagia</taxon>
        <taxon>Chitinophagales</taxon>
        <taxon>Chitinophagaceae</taxon>
        <taxon>Polluticaenibacter</taxon>
    </lineage>
</organism>
<dbReference type="Gene3D" id="2.40.30.170">
    <property type="match status" value="1"/>
</dbReference>
<dbReference type="InterPro" id="IPR058625">
    <property type="entry name" value="MdtA-like_BSH"/>
</dbReference>
<dbReference type="RefSeq" id="WP_407032723.1">
    <property type="nucleotide sequence ID" value="NZ_JAQGEF010000029.1"/>
</dbReference>
<dbReference type="NCBIfam" id="TIGR01730">
    <property type="entry name" value="RND_mfp"/>
    <property type="match status" value="1"/>
</dbReference>
<evidence type="ECO:0000259" key="3">
    <source>
        <dbReference type="Pfam" id="PF25876"/>
    </source>
</evidence>
<feature type="domain" description="YknX-like C-terminal permuted SH3-like" evidence="6">
    <location>
        <begin position="277"/>
        <end position="343"/>
    </location>
</feature>
<dbReference type="Pfam" id="PF25917">
    <property type="entry name" value="BSH_RND"/>
    <property type="match status" value="1"/>
</dbReference>
<dbReference type="PANTHER" id="PTHR30469">
    <property type="entry name" value="MULTIDRUG RESISTANCE PROTEIN MDTA"/>
    <property type="match status" value="1"/>
</dbReference>
<evidence type="ECO:0000259" key="6">
    <source>
        <dbReference type="Pfam" id="PF25989"/>
    </source>
</evidence>
<accession>A0ABT4UP51</accession>
<proteinExistence type="inferred from homology"/>
<evidence type="ECO:0000256" key="2">
    <source>
        <dbReference type="ARBA" id="ARBA00023054"/>
    </source>
</evidence>
<dbReference type="Gene3D" id="6.10.140.1990">
    <property type="match status" value="1"/>
</dbReference>